<name>A0A914EJF1_9BILA</name>
<evidence type="ECO:0000313" key="3">
    <source>
        <dbReference type="WBParaSite" id="ACRNAN_scaffold8564.g19483.t1"/>
    </source>
</evidence>
<protein>
    <submittedName>
        <fullName evidence="3">Uncharacterized protein</fullName>
    </submittedName>
</protein>
<organism evidence="2 3">
    <name type="scientific">Acrobeloides nanus</name>
    <dbReference type="NCBI Taxonomy" id="290746"/>
    <lineage>
        <taxon>Eukaryota</taxon>
        <taxon>Metazoa</taxon>
        <taxon>Ecdysozoa</taxon>
        <taxon>Nematoda</taxon>
        <taxon>Chromadorea</taxon>
        <taxon>Rhabditida</taxon>
        <taxon>Tylenchina</taxon>
        <taxon>Cephalobomorpha</taxon>
        <taxon>Cephaloboidea</taxon>
        <taxon>Cephalobidae</taxon>
        <taxon>Acrobeloides</taxon>
    </lineage>
</organism>
<dbReference type="Proteomes" id="UP000887540">
    <property type="component" value="Unplaced"/>
</dbReference>
<dbReference type="AlphaFoldDB" id="A0A914EJF1"/>
<evidence type="ECO:0000313" key="2">
    <source>
        <dbReference type="Proteomes" id="UP000887540"/>
    </source>
</evidence>
<proteinExistence type="predicted"/>
<dbReference type="WBParaSite" id="ACRNAN_scaffold8564.g19483.t1">
    <property type="protein sequence ID" value="ACRNAN_scaffold8564.g19483.t1"/>
    <property type="gene ID" value="ACRNAN_scaffold8564.g19483"/>
</dbReference>
<feature type="compositionally biased region" description="Basic and acidic residues" evidence="1">
    <location>
        <begin position="49"/>
        <end position="60"/>
    </location>
</feature>
<feature type="region of interest" description="Disordered" evidence="1">
    <location>
        <begin position="47"/>
        <end position="72"/>
    </location>
</feature>
<accession>A0A914EJF1</accession>
<evidence type="ECO:0000256" key="1">
    <source>
        <dbReference type="SAM" id="MobiDB-lite"/>
    </source>
</evidence>
<keyword evidence="2" id="KW-1185">Reference proteome</keyword>
<sequence>MPSPSMENDVDDEYVDCFTTTNNIIFFLHSLISKALCSRFLSIGAPNQQERKRRTEDRGTLRHALCPMNKRT</sequence>
<reference evidence="3" key="1">
    <citation type="submission" date="2022-11" db="UniProtKB">
        <authorList>
            <consortium name="WormBaseParasite"/>
        </authorList>
    </citation>
    <scope>IDENTIFICATION</scope>
</reference>